<dbReference type="InterPro" id="IPR036249">
    <property type="entry name" value="Thioredoxin-like_sf"/>
</dbReference>
<evidence type="ECO:0000256" key="5">
    <source>
        <dbReference type="ARBA" id="ARBA00035002"/>
    </source>
</evidence>
<comment type="function">
    <text evidence="5">Plays an important role in regulating the size of autophagosomes during the formation process.</text>
</comment>
<dbReference type="InterPro" id="IPR018253">
    <property type="entry name" value="DnaJ_domain_CS"/>
</dbReference>
<dbReference type="STRING" id="51028.A0A0N4V5H6"/>
<gene>
    <name evidence="10" type="ORF">EVEC_LOCUS5099</name>
</gene>
<evidence type="ECO:0000259" key="8">
    <source>
        <dbReference type="PROSITE" id="PS50076"/>
    </source>
</evidence>
<dbReference type="PROSITE" id="PS00194">
    <property type="entry name" value="THIOREDOXIN_1"/>
    <property type="match status" value="1"/>
</dbReference>
<proteinExistence type="predicted"/>
<dbReference type="EMBL" id="UXUI01008053">
    <property type="protein sequence ID" value="VDD90348.1"/>
    <property type="molecule type" value="Genomic_DNA"/>
</dbReference>
<dbReference type="OrthoDB" id="5810603at2759"/>
<name>A0A0N4V5H6_ENTVE</name>
<evidence type="ECO:0000256" key="6">
    <source>
        <dbReference type="ARBA" id="ARBA00035043"/>
    </source>
</evidence>
<dbReference type="GO" id="GO:0005788">
    <property type="term" value="C:endoplasmic reticulum lumen"/>
    <property type="evidence" value="ECO:0007669"/>
    <property type="project" value="TreeGrafter"/>
</dbReference>
<comment type="subcellular location">
    <subcellularLocation>
        <location evidence="1">Endoplasmic reticulum membrane</location>
        <topology evidence="1">Single-pass type IV membrane protein</topology>
    </subcellularLocation>
</comment>
<dbReference type="GO" id="GO:0016671">
    <property type="term" value="F:oxidoreductase activity, acting on a sulfur group of donors, disulfide as acceptor"/>
    <property type="evidence" value="ECO:0007669"/>
    <property type="project" value="TreeGrafter"/>
</dbReference>
<dbReference type="InterPro" id="IPR013766">
    <property type="entry name" value="Thioredoxin_domain"/>
</dbReference>
<dbReference type="InterPro" id="IPR001623">
    <property type="entry name" value="DnaJ_domain"/>
</dbReference>
<dbReference type="AlphaFoldDB" id="A0A0N4V5H6"/>
<dbReference type="PANTHER" id="PTHR44340">
    <property type="entry name" value="DNAJ HOMOLOG SUBFAMILY C MEMBER 10"/>
    <property type="match status" value="1"/>
</dbReference>
<feature type="domain" description="Thioredoxin" evidence="9">
    <location>
        <begin position="585"/>
        <end position="696"/>
    </location>
</feature>
<feature type="chain" id="PRO_5043122681" description="DnaJ homolog subfamily C member 10" evidence="7">
    <location>
        <begin position="24"/>
        <end position="707"/>
    </location>
</feature>
<dbReference type="FunFam" id="1.10.287.110:FF:000029">
    <property type="entry name" value="DnaJ homolog subfamily C member 10"/>
    <property type="match status" value="1"/>
</dbReference>
<dbReference type="Pfam" id="PF00226">
    <property type="entry name" value="DnaJ"/>
    <property type="match status" value="1"/>
</dbReference>
<reference evidence="10 11" key="2">
    <citation type="submission" date="2018-10" db="EMBL/GenBank/DDBJ databases">
        <authorList>
            <consortium name="Pathogen Informatics"/>
        </authorList>
    </citation>
    <scope>NUCLEOTIDE SEQUENCE [LARGE SCALE GENOMIC DNA]</scope>
</reference>
<dbReference type="CDD" id="cd06257">
    <property type="entry name" value="DnaJ"/>
    <property type="match status" value="1"/>
</dbReference>
<evidence type="ECO:0000256" key="3">
    <source>
        <dbReference type="ARBA" id="ARBA00020921"/>
    </source>
</evidence>
<dbReference type="PROSITE" id="PS50076">
    <property type="entry name" value="DNAJ_2"/>
    <property type="match status" value="1"/>
</dbReference>
<keyword evidence="11" id="KW-1185">Reference proteome</keyword>
<feature type="signal peptide" evidence="7">
    <location>
        <begin position="1"/>
        <end position="23"/>
    </location>
</feature>
<feature type="domain" description="Thioredoxin" evidence="9">
    <location>
        <begin position="445"/>
        <end position="584"/>
    </location>
</feature>
<dbReference type="InterPro" id="IPR052460">
    <property type="entry name" value="ER_disulfide_reductase"/>
</dbReference>
<dbReference type="SUPFAM" id="SSF52833">
    <property type="entry name" value="Thioredoxin-like"/>
    <property type="match status" value="4"/>
</dbReference>
<dbReference type="SUPFAM" id="SSF46565">
    <property type="entry name" value="Chaperone J-domain"/>
    <property type="match status" value="1"/>
</dbReference>
<dbReference type="Pfam" id="PF00085">
    <property type="entry name" value="Thioredoxin"/>
    <property type="match status" value="4"/>
</dbReference>
<protein>
    <recommendedName>
        <fullName evidence="2">DnaJ homolog subfamily C member 10</fullName>
    </recommendedName>
    <alternativeName>
        <fullName evidence="3">DnaJ homolog subfamily C member 16</fullName>
    </alternativeName>
    <alternativeName>
        <fullName evidence="6">Endoplasmic reticulum DNA J domain-containing protein 8</fullName>
    </alternativeName>
</protein>
<evidence type="ECO:0000256" key="7">
    <source>
        <dbReference type="SAM" id="SignalP"/>
    </source>
</evidence>
<feature type="domain" description="J" evidence="8">
    <location>
        <begin position="26"/>
        <end position="91"/>
    </location>
</feature>
<dbReference type="Gene3D" id="3.40.30.10">
    <property type="entry name" value="Glutaredoxin"/>
    <property type="match status" value="5"/>
</dbReference>
<evidence type="ECO:0000313" key="11">
    <source>
        <dbReference type="Proteomes" id="UP000274131"/>
    </source>
</evidence>
<sequence length="707" mass="81750">MSVIGNGLVIFILLCLFISQTLTEEDFYKLLGVSKDADNRTIRRAFKKLALQKHPDKNPNNKNAHAEFVRLNRAYEVLMDEELRKKYDQFGEEGLKDDFHGGNQYQSWTFYRDNFGIYDDDAEIVTLSRADFQQAVVDSGEIWFVNFYSTYCSHCHQLAPTWRKFAREMDGVLRIGAVNCAEDPMLCQSQNVMAYPSLVIYPERVFFNGRREMDDLVEFAMSRISTDIHHLKKSNYKKMTMEWEKLSERPWVVDFCDDHGDCLSQSNRKKLAAMLAEVANVATVNCFEGVTRDELCTILKRTQGVAYYPPKNMTVDNGKVRTFNVFFAEHNFFNFSGSNYYTKTVRTGVCSDLNGVCDGLFLAELPKWVMFKPAGGYEINYGMKLMCARLNLCKRIRLGNQYYSGLNRYELQWCPPCQRLLHELRKLHNYVHDLKIGTIDCVAHPQICQEAGIGSYPATIYYENRKTHSSLGYHDVGLFWNYHCFLLESRQQGETWLVDFFAPWCGPCQQLAPEYRRLARDVTRLTTNVFFGSVDCDAYRDFCTQNQVYAYPTVRLYPANPHDYPNNWWRDHGSMYRWLTEYLPSKVKTLGNDFFNRVLDDKIPWLVDFYAPWCGHCIQFAPVFETVAEMLDGRVTLGKVNCDQWPGVCQSAVIRGYPTVRLFVGSKDGSRQDINGIVIQSHNAEVIVKLVEEQIGKASKSLPKTEL</sequence>
<dbReference type="PRINTS" id="PR00625">
    <property type="entry name" value="JDOMAIN"/>
</dbReference>
<dbReference type="GO" id="GO:0036498">
    <property type="term" value="P:IRE1-mediated unfolded protein response"/>
    <property type="evidence" value="ECO:0007669"/>
    <property type="project" value="TreeGrafter"/>
</dbReference>
<evidence type="ECO:0000313" key="12">
    <source>
        <dbReference type="WBParaSite" id="EVEC_0000548801-mRNA-1"/>
    </source>
</evidence>
<evidence type="ECO:0000259" key="9">
    <source>
        <dbReference type="PROSITE" id="PS51352"/>
    </source>
</evidence>
<dbReference type="Proteomes" id="UP000274131">
    <property type="component" value="Unassembled WGS sequence"/>
</dbReference>
<dbReference type="PANTHER" id="PTHR44340:SF1">
    <property type="entry name" value="DNAJ HOMOLOG SUBFAMILY C MEMBER 10"/>
    <property type="match status" value="1"/>
</dbReference>
<evidence type="ECO:0000256" key="4">
    <source>
        <dbReference type="ARBA" id="ARBA00023006"/>
    </source>
</evidence>
<dbReference type="PROSITE" id="PS51352">
    <property type="entry name" value="THIOREDOXIN_2"/>
    <property type="match status" value="3"/>
</dbReference>
<dbReference type="GO" id="GO:0015035">
    <property type="term" value="F:protein-disulfide reductase activity"/>
    <property type="evidence" value="ECO:0007669"/>
    <property type="project" value="TreeGrafter"/>
</dbReference>
<dbReference type="SMART" id="SM00271">
    <property type="entry name" value="DnaJ"/>
    <property type="match status" value="1"/>
</dbReference>
<accession>A0A0N4V5H6</accession>
<evidence type="ECO:0000256" key="1">
    <source>
        <dbReference type="ARBA" id="ARBA00004163"/>
    </source>
</evidence>
<evidence type="ECO:0000256" key="2">
    <source>
        <dbReference type="ARBA" id="ARBA00020920"/>
    </source>
</evidence>
<dbReference type="GO" id="GO:0005789">
    <property type="term" value="C:endoplasmic reticulum membrane"/>
    <property type="evidence" value="ECO:0007669"/>
    <property type="project" value="UniProtKB-SubCell"/>
</dbReference>
<organism evidence="12">
    <name type="scientific">Enterobius vermicularis</name>
    <name type="common">Human pinworm</name>
    <dbReference type="NCBI Taxonomy" id="51028"/>
    <lineage>
        <taxon>Eukaryota</taxon>
        <taxon>Metazoa</taxon>
        <taxon>Ecdysozoa</taxon>
        <taxon>Nematoda</taxon>
        <taxon>Chromadorea</taxon>
        <taxon>Rhabditida</taxon>
        <taxon>Spirurina</taxon>
        <taxon>Oxyuridomorpha</taxon>
        <taxon>Oxyuroidea</taxon>
        <taxon>Oxyuridae</taxon>
        <taxon>Enterobius</taxon>
    </lineage>
</organism>
<dbReference type="GO" id="GO:0006914">
    <property type="term" value="P:autophagy"/>
    <property type="evidence" value="ECO:0007669"/>
    <property type="project" value="UniProtKB-KW"/>
</dbReference>
<feature type="domain" description="Thioredoxin" evidence="9">
    <location>
        <begin position="106"/>
        <end position="225"/>
    </location>
</feature>
<keyword evidence="7" id="KW-0732">Signal</keyword>
<dbReference type="PROSITE" id="PS00636">
    <property type="entry name" value="DNAJ_1"/>
    <property type="match status" value="1"/>
</dbReference>
<dbReference type="InterPro" id="IPR036869">
    <property type="entry name" value="J_dom_sf"/>
</dbReference>
<keyword evidence="4" id="KW-0072">Autophagy</keyword>
<dbReference type="GO" id="GO:0051787">
    <property type="term" value="F:misfolded protein binding"/>
    <property type="evidence" value="ECO:0007669"/>
    <property type="project" value="TreeGrafter"/>
</dbReference>
<dbReference type="FunFam" id="3.40.30.10:FF:000106">
    <property type="entry name" value="DnaJ homolog subfamily C member 10"/>
    <property type="match status" value="1"/>
</dbReference>
<reference evidence="12" key="1">
    <citation type="submission" date="2016-04" db="UniProtKB">
        <authorList>
            <consortium name="WormBaseParasite"/>
        </authorList>
    </citation>
    <scope>IDENTIFICATION</scope>
</reference>
<dbReference type="InterPro" id="IPR017937">
    <property type="entry name" value="Thioredoxin_CS"/>
</dbReference>
<evidence type="ECO:0000313" key="10">
    <source>
        <dbReference type="EMBL" id="VDD90348.1"/>
    </source>
</evidence>
<dbReference type="Gene3D" id="1.10.287.110">
    <property type="entry name" value="DnaJ domain"/>
    <property type="match status" value="1"/>
</dbReference>
<dbReference type="WBParaSite" id="EVEC_0000548801-mRNA-1">
    <property type="protein sequence ID" value="EVEC_0000548801-mRNA-1"/>
    <property type="gene ID" value="EVEC_0000548801"/>
</dbReference>